<evidence type="ECO:0000313" key="15">
    <source>
        <dbReference type="Proteomes" id="UP000215215"/>
    </source>
</evidence>
<evidence type="ECO:0000256" key="1">
    <source>
        <dbReference type="ARBA" id="ARBA00004496"/>
    </source>
</evidence>
<dbReference type="GO" id="GO:0071555">
    <property type="term" value="P:cell wall organization"/>
    <property type="evidence" value="ECO:0007669"/>
    <property type="project" value="UniProtKB-KW"/>
</dbReference>
<dbReference type="NCBIfam" id="NF006873">
    <property type="entry name" value="PRK09369.1"/>
    <property type="match status" value="1"/>
</dbReference>
<keyword evidence="12" id="KW-0670">Pyruvate</keyword>
<dbReference type="GO" id="GO:0008360">
    <property type="term" value="P:regulation of cell shape"/>
    <property type="evidence" value="ECO:0007669"/>
    <property type="project" value="UniProtKB-KW"/>
</dbReference>
<keyword evidence="4 12" id="KW-0132">Cell division</keyword>
<evidence type="ECO:0000256" key="5">
    <source>
        <dbReference type="ARBA" id="ARBA00022679"/>
    </source>
</evidence>
<evidence type="ECO:0000256" key="12">
    <source>
        <dbReference type="HAMAP-Rule" id="MF_00111"/>
    </source>
</evidence>
<protein>
    <recommendedName>
        <fullName evidence="12">UDP-N-acetylglucosamine 1-carboxyvinyltransferase</fullName>
        <ecNumber evidence="12">2.5.1.7</ecNumber>
    </recommendedName>
    <alternativeName>
        <fullName evidence="12">Enoylpyruvate transferase</fullName>
    </alternativeName>
    <alternativeName>
        <fullName evidence="12">UDP-N-acetylglucosamine enolpyruvyl transferase</fullName>
        <shortName evidence="12">EPT</shortName>
    </alternativeName>
</protein>
<dbReference type="InterPro" id="IPR001986">
    <property type="entry name" value="Enolpyruvate_Tfrase_dom"/>
</dbReference>
<dbReference type="GO" id="GO:0051301">
    <property type="term" value="P:cell division"/>
    <property type="evidence" value="ECO:0007669"/>
    <property type="project" value="UniProtKB-KW"/>
</dbReference>
<keyword evidence="3 12" id="KW-0963">Cytoplasm</keyword>
<comment type="pathway">
    <text evidence="2 12">Cell wall biogenesis; peptidoglycan biosynthesis.</text>
</comment>
<evidence type="ECO:0000256" key="3">
    <source>
        <dbReference type="ARBA" id="ARBA00022490"/>
    </source>
</evidence>
<keyword evidence="6 12" id="KW-0133">Cell shape</keyword>
<sequence length="416" mass="45185">MYKFVIEGGHRLRGEVSISGSKNATLPIIAATLLTEGTSVIHNVPQLRDVDAMLAVMEYMGARISREKNKLVIDTGRVNNLEAPYELVRKMRASFLVTGPLIARFGEANVARPGGCAIGPRPIDEHLSGFEALGVEISEEHGYIIAKGKSLKGTEIYLSERSVTATENLLMASTLAEGETKIVNAATEPHIIDLIKFLNSMGAKIKESDGIFHVIGVSKLHPATYTVIPDYLEAGTLMIATAIAKGDVFLREAVAEHSSAEILKLEEMGVSIRKDVGGIYVKCNKRLRAREIKTAPYPGFPTDLQPQICSLLCFADGTSLVKETMYEDRFNHIAELQRMGADIKVDGRTIVINGVKKLDGAEVMASDIRCGAALVIAGLAASGKTKVLRVYHIDRGYERIEEKLARLGAAVVREQA</sequence>
<dbReference type="UniPathway" id="UPA00219"/>
<feature type="domain" description="Enolpyruvate transferase" evidence="13">
    <location>
        <begin position="7"/>
        <end position="404"/>
    </location>
</feature>
<dbReference type="Gene3D" id="3.65.10.10">
    <property type="entry name" value="Enolpyruvate transferase domain"/>
    <property type="match status" value="2"/>
</dbReference>
<feature type="binding site" evidence="12">
    <location>
        <position position="92"/>
    </location>
    <ligand>
        <name>UDP-N-acetyl-alpha-D-glucosamine</name>
        <dbReference type="ChEBI" id="CHEBI:57705"/>
    </ligand>
</feature>
<dbReference type="NCBIfam" id="TIGR01072">
    <property type="entry name" value="murA"/>
    <property type="match status" value="1"/>
</dbReference>
<dbReference type="GO" id="GO:0009252">
    <property type="term" value="P:peptidoglycan biosynthetic process"/>
    <property type="evidence" value="ECO:0007669"/>
    <property type="project" value="UniProtKB-UniRule"/>
</dbReference>
<evidence type="ECO:0000256" key="6">
    <source>
        <dbReference type="ARBA" id="ARBA00022960"/>
    </source>
</evidence>
<name>A0A235BRA2_UNCW3</name>
<comment type="subcellular location">
    <subcellularLocation>
        <location evidence="1 12">Cytoplasm</location>
    </subcellularLocation>
</comment>
<evidence type="ECO:0000313" key="14">
    <source>
        <dbReference type="EMBL" id="OYD14754.1"/>
    </source>
</evidence>
<accession>A0A235BRA2</accession>
<keyword evidence="8 12" id="KW-0131">Cell cycle</keyword>
<evidence type="ECO:0000256" key="2">
    <source>
        <dbReference type="ARBA" id="ARBA00004752"/>
    </source>
</evidence>
<dbReference type="EC" id="2.5.1.7" evidence="12"/>
<reference evidence="14 15" key="1">
    <citation type="submission" date="2017-07" db="EMBL/GenBank/DDBJ databases">
        <title>Recovery of genomes from metagenomes via a dereplication, aggregation, and scoring strategy.</title>
        <authorList>
            <person name="Sieber C.M."/>
            <person name="Probst A.J."/>
            <person name="Sharrar A."/>
            <person name="Thomas B.C."/>
            <person name="Hess M."/>
            <person name="Tringe S.G."/>
            <person name="Banfield J.F."/>
        </authorList>
    </citation>
    <scope>NUCLEOTIDE SEQUENCE [LARGE SCALE GENOMIC DNA]</scope>
    <source>
        <strain evidence="14">JGI_Cruoil_03_44_89</strain>
    </source>
</reference>
<feature type="binding site" evidence="12">
    <location>
        <position position="303"/>
    </location>
    <ligand>
        <name>UDP-N-acetyl-alpha-D-glucosamine</name>
        <dbReference type="ChEBI" id="CHEBI:57705"/>
    </ligand>
</feature>
<dbReference type="PANTHER" id="PTHR43783:SF1">
    <property type="entry name" value="UDP-N-ACETYLGLUCOSAMINE 1-CARBOXYVINYLTRANSFERASE"/>
    <property type="match status" value="1"/>
</dbReference>
<keyword evidence="7 12" id="KW-0573">Peptidoglycan synthesis</keyword>
<feature type="binding site" evidence="12">
    <location>
        <begin position="22"/>
        <end position="23"/>
    </location>
    <ligand>
        <name>phosphoenolpyruvate</name>
        <dbReference type="ChEBI" id="CHEBI:58702"/>
    </ligand>
</feature>
<dbReference type="InterPro" id="IPR013792">
    <property type="entry name" value="RNA3'P_cycl/enolpyr_Trfase_a/b"/>
</dbReference>
<evidence type="ECO:0000256" key="10">
    <source>
        <dbReference type="ARBA" id="ARBA00038367"/>
    </source>
</evidence>
<evidence type="ECO:0000256" key="7">
    <source>
        <dbReference type="ARBA" id="ARBA00022984"/>
    </source>
</evidence>
<evidence type="ECO:0000259" key="13">
    <source>
        <dbReference type="Pfam" id="PF00275"/>
    </source>
</evidence>
<evidence type="ECO:0000256" key="8">
    <source>
        <dbReference type="ARBA" id="ARBA00023306"/>
    </source>
</evidence>
<dbReference type="Proteomes" id="UP000215215">
    <property type="component" value="Unassembled WGS sequence"/>
</dbReference>
<keyword evidence="9 12" id="KW-0961">Cell wall biogenesis/degradation</keyword>
<organism evidence="14 15">
    <name type="scientific">candidate division WOR-3 bacterium JGI_Cruoil_03_44_89</name>
    <dbReference type="NCBI Taxonomy" id="1973748"/>
    <lineage>
        <taxon>Bacteria</taxon>
        <taxon>Bacteria division WOR-3</taxon>
    </lineage>
</organism>
<gene>
    <name evidence="12 14" type="primary">murA</name>
    <name evidence="14" type="ORF">CH333_07285</name>
</gene>
<dbReference type="HAMAP" id="MF_00111">
    <property type="entry name" value="MurA"/>
    <property type="match status" value="1"/>
</dbReference>
<dbReference type="InterPro" id="IPR036968">
    <property type="entry name" value="Enolpyruvate_Tfrase_sf"/>
</dbReference>
<comment type="caution">
    <text evidence="12">Lacks conserved residue(s) required for the propagation of feature annotation.</text>
</comment>
<evidence type="ECO:0000256" key="11">
    <source>
        <dbReference type="ARBA" id="ARBA00047527"/>
    </source>
</evidence>
<dbReference type="InterPro" id="IPR005750">
    <property type="entry name" value="UDP_GlcNAc_COvinyl_MurA"/>
</dbReference>
<feature type="active site" description="Proton donor" evidence="12">
    <location>
        <position position="116"/>
    </location>
</feature>
<dbReference type="PANTHER" id="PTHR43783">
    <property type="entry name" value="UDP-N-ACETYLGLUCOSAMINE 1-CARBOXYVINYLTRANSFERASE"/>
    <property type="match status" value="1"/>
</dbReference>
<comment type="caution">
    <text evidence="14">The sequence shown here is derived from an EMBL/GenBank/DDBJ whole genome shotgun (WGS) entry which is preliminary data.</text>
</comment>
<feature type="binding site" evidence="12">
    <location>
        <position position="325"/>
    </location>
    <ligand>
        <name>UDP-N-acetyl-alpha-D-glucosamine</name>
        <dbReference type="ChEBI" id="CHEBI:57705"/>
    </ligand>
</feature>
<dbReference type="GO" id="GO:0019277">
    <property type="term" value="P:UDP-N-acetylgalactosamine biosynthetic process"/>
    <property type="evidence" value="ECO:0007669"/>
    <property type="project" value="InterPro"/>
</dbReference>
<keyword evidence="5 12" id="KW-0808">Transferase</keyword>
<dbReference type="GO" id="GO:0008760">
    <property type="term" value="F:UDP-N-acetylglucosamine 1-carboxyvinyltransferase activity"/>
    <property type="evidence" value="ECO:0007669"/>
    <property type="project" value="UniProtKB-UniRule"/>
</dbReference>
<comment type="similarity">
    <text evidence="10 12">Belongs to the EPSP synthase family. MurA subfamily.</text>
</comment>
<dbReference type="InterPro" id="IPR050068">
    <property type="entry name" value="MurA_subfamily"/>
</dbReference>
<dbReference type="CDD" id="cd01555">
    <property type="entry name" value="UdpNAET"/>
    <property type="match status" value="1"/>
</dbReference>
<dbReference type="AlphaFoldDB" id="A0A235BRA2"/>
<evidence type="ECO:0000256" key="4">
    <source>
        <dbReference type="ARBA" id="ARBA00022618"/>
    </source>
</evidence>
<feature type="modified residue" description="2-(S-cysteinyl)pyruvic acid O-phosphothioketal" evidence="12">
    <location>
        <position position="116"/>
    </location>
</feature>
<dbReference type="Pfam" id="PF00275">
    <property type="entry name" value="EPSP_synthase"/>
    <property type="match status" value="1"/>
</dbReference>
<comment type="function">
    <text evidence="12">Cell wall formation. Adds enolpyruvyl to UDP-N-acetylglucosamine.</text>
</comment>
<dbReference type="EMBL" id="NOZQ01000161">
    <property type="protein sequence ID" value="OYD14754.1"/>
    <property type="molecule type" value="Genomic_DNA"/>
</dbReference>
<comment type="catalytic activity">
    <reaction evidence="11 12">
        <text>phosphoenolpyruvate + UDP-N-acetyl-alpha-D-glucosamine = UDP-N-acetyl-3-O-(1-carboxyvinyl)-alpha-D-glucosamine + phosphate</text>
        <dbReference type="Rhea" id="RHEA:18681"/>
        <dbReference type="ChEBI" id="CHEBI:43474"/>
        <dbReference type="ChEBI" id="CHEBI:57705"/>
        <dbReference type="ChEBI" id="CHEBI:58702"/>
        <dbReference type="ChEBI" id="CHEBI:68483"/>
        <dbReference type="EC" id="2.5.1.7"/>
    </reaction>
</comment>
<evidence type="ECO:0000256" key="9">
    <source>
        <dbReference type="ARBA" id="ARBA00023316"/>
    </source>
</evidence>
<dbReference type="SUPFAM" id="SSF55205">
    <property type="entry name" value="EPT/RTPC-like"/>
    <property type="match status" value="1"/>
</dbReference>
<dbReference type="GO" id="GO:0005737">
    <property type="term" value="C:cytoplasm"/>
    <property type="evidence" value="ECO:0007669"/>
    <property type="project" value="UniProtKB-SubCell"/>
</dbReference>
<proteinExistence type="inferred from homology"/>